<evidence type="ECO:0000313" key="1">
    <source>
        <dbReference type="EMBL" id="BAF18396.1"/>
    </source>
</evidence>
<dbReference type="Gramene" id="Os05t0589500-01">
    <property type="protein sequence ID" value="Os05t0589500-01"/>
    <property type="gene ID" value="Os05g0589500"/>
</dbReference>
<dbReference type="AlphaFoldDB" id="A0A0P0WRP2"/>
<sequence length="94" mass="10847">MYACERTMSKRLERRLLLVFLAALLWRRKNFWAWLATWVGVLVVTKLREMPRQSPLPSFSSPARNSLCSCSLHGTPARTTSYVASINFQLQESN</sequence>
<organism evidence="1 2">
    <name type="scientific">Oryza sativa subsp. japonica</name>
    <name type="common">Rice</name>
    <dbReference type="NCBI Taxonomy" id="39947"/>
    <lineage>
        <taxon>Eukaryota</taxon>
        <taxon>Viridiplantae</taxon>
        <taxon>Streptophyta</taxon>
        <taxon>Embryophyta</taxon>
        <taxon>Tracheophyta</taxon>
        <taxon>Spermatophyta</taxon>
        <taxon>Magnoliopsida</taxon>
        <taxon>Liliopsida</taxon>
        <taxon>Poales</taxon>
        <taxon>Poaceae</taxon>
        <taxon>BOP clade</taxon>
        <taxon>Oryzoideae</taxon>
        <taxon>Oryzeae</taxon>
        <taxon>Oryzinae</taxon>
        <taxon>Oryza</taxon>
        <taxon>Oryza sativa</taxon>
    </lineage>
</organism>
<proteinExistence type="predicted"/>
<gene>
    <name evidence="1" type="ordered locus">Os05g0589500</name>
</gene>
<name>A0A0P0WRP2_ORYSJ</name>
<protein>
    <submittedName>
        <fullName evidence="1">Os05g0589500 protein</fullName>
    </submittedName>
</protein>
<dbReference type="EMBL" id="AP008211">
    <property type="protein sequence ID" value="BAF18396.1"/>
    <property type="molecule type" value="Genomic_DNA"/>
</dbReference>
<evidence type="ECO:0000313" key="2">
    <source>
        <dbReference type="Proteomes" id="UP000000763"/>
    </source>
</evidence>
<dbReference type="KEGG" id="dosa:Os05g0589500"/>
<reference evidence="2" key="2">
    <citation type="journal article" date="2008" name="Nucleic Acids Res.">
        <title>The rice annotation project database (RAP-DB): 2008 update.</title>
        <authorList>
            <consortium name="The rice annotation project (RAP)"/>
        </authorList>
    </citation>
    <scope>GENOME REANNOTATION</scope>
    <source>
        <strain evidence="2">cv. Nipponbare</strain>
    </source>
</reference>
<dbReference type="Proteomes" id="UP000000763">
    <property type="component" value="Chromosome 5"/>
</dbReference>
<accession>A0A0P0WRP2</accession>
<reference evidence="1 2" key="1">
    <citation type="journal article" date="2005" name="Nature">
        <title>The map-based sequence of the rice genome.</title>
        <authorList>
            <consortium name="International rice genome sequencing project (IRGSP)"/>
            <person name="Matsumoto T."/>
            <person name="Wu J."/>
            <person name="Kanamori H."/>
            <person name="Katayose Y."/>
            <person name="Fujisawa M."/>
            <person name="Namiki N."/>
            <person name="Mizuno H."/>
            <person name="Yamamoto K."/>
            <person name="Antonio B.A."/>
            <person name="Baba T."/>
            <person name="Sakata K."/>
            <person name="Nagamura Y."/>
            <person name="Aoki H."/>
            <person name="Arikawa K."/>
            <person name="Arita K."/>
            <person name="Bito T."/>
            <person name="Chiden Y."/>
            <person name="Fujitsuka N."/>
            <person name="Fukunaka R."/>
            <person name="Hamada M."/>
            <person name="Harada C."/>
            <person name="Hayashi A."/>
            <person name="Hijishita S."/>
            <person name="Honda M."/>
            <person name="Hosokawa S."/>
            <person name="Ichikawa Y."/>
            <person name="Idonuma A."/>
            <person name="Iijima M."/>
            <person name="Ikeda M."/>
            <person name="Ikeno M."/>
            <person name="Ito K."/>
            <person name="Ito S."/>
            <person name="Ito T."/>
            <person name="Ito Y."/>
            <person name="Ito Y."/>
            <person name="Iwabuchi A."/>
            <person name="Kamiya K."/>
            <person name="Karasawa W."/>
            <person name="Kurita K."/>
            <person name="Katagiri S."/>
            <person name="Kikuta A."/>
            <person name="Kobayashi H."/>
            <person name="Kobayashi N."/>
            <person name="Machita K."/>
            <person name="Maehara T."/>
            <person name="Masukawa M."/>
            <person name="Mizubayashi T."/>
            <person name="Mukai Y."/>
            <person name="Nagasaki H."/>
            <person name="Nagata Y."/>
            <person name="Naito S."/>
            <person name="Nakashima M."/>
            <person name="Nakama Y."/>
            <person name="Nakamichi Y."/>
            <person name="Nakamura M."/>
            <person name="Meguro A."/>
            <person name="Negishi M."/>
            <person name="Ohta I."/>
            <person name="Ohta T."/>
            <person name="Okamoto M."/>
            <person name="Ono N."/>
            <person name="Saji S."/>
            <person name="Sakaguchi M."/>
            <person name="Sakai K."/>
            <person name="Shibata M."/>
            <person name="Shimokawa T."/>
            <person name="Song J."/>
            <person name="Takazaki Y."/>
            <person name="Terasawa K."/>
            <person name="Tsugane M."/>
            <person name="Tsuji K."/>
            <person name="Ueda S."/>
            <person name="Waki K."/>
            <person name="Yamagata H."/>
            <person name="Yamamoto M."/>
            <person name="Yamamoto S."/>
            <person name="Yamane H."/>
            <person name="Yoshiki S."/>
            <person name="Yoshihara R."/>
            <person name="Yukawa K."/>
            <person name="Zhong H."/>
            <person name="Yano M."/>
            <person name="Yuan Q."/>
            <person name="Ouyang S."/>
            <person name="Liu J."/>
            <person name="Jones K.M."/>
            <person name="Gansberger K."/>
            <person name="Moffat K."/>
            <person name="Hill J."/>
            <person name="Bera J."/>
            <person name="Fadrosh D."/>
            <person name="Jin S."/>
            <person name="Johri S."/>
            <person name="Kim M."/>
            <person name="Overton L."/>
            <person name="Reardon M."/>
            <person name="Tsitrin T."/>
            <person name="Vuong H."/>
            <person name="Weaver B."/>
            <person name="Ciecko A."/>
            <person name="Tallon L."/>
            <person name="Jackson J."/>
            <person name="Pai G."/>
            <person name="Aken S.V."/>
            <person name="Utterback T."/>
            <person name="Reidmuller S."/>
            <person name="Feldblyum T."/>
            <person name="Hsiao J."/>
            <person name="Zismann V."/>
            <person name="Iobst S."/>
            <person name="de Vazeille A.R."/>
            <person name="Buell C.R."/>
            <person name="Ying K."/>
            <person name="Li Y."/>
            <person name="Lu T."/>
            <person name="Huang Y."/>
            <person name="Zhao Q."/>
            <person name="Feng Q."/>
            <person name="Zhang L."/>
            <person name="Zhu J."/>
            <person name="Weng Q."/>
            <person name="Mu J."/>
            <person name="Lu Y."/>
            <person name="Fan D."/>
            <person name="Liu Y."/>
            <person name="Guan J."/>
            <person name="Zhang Y."/>
            <person name="Yu S."/>
            <person name="Liu X."/>
            <person name="Zhang Y."/>
            <person name="Hong G."/>
            <person name="Han B."/>
            <person name="Choisne N."/>
            <person name="Demange N."/>
            <person name="Orjeda G."/>
            <person name="Samain S."/>
            <person name="Cattolico L."/>
            <person name="Pelletier E."/>
            <person name="Couloux A."/>
            <person name="Segurens B."/>
            <person name="Wincker P."/>
            <person name="D'Hont A."/>
            <person name="Scarpelli C."/>
            <person name="Weissenbach J."/>
            <person name="Salanoubat M."/>
            <person name="Quetier F."/>
            <person name="Yu Y."/>
            <person name="Kim H.R."/>
            <person name="Rambo T."/>
            <person name="Currie J."/>
            <person name="Collura K."/>
            <person name="Luo M."/>
            <person name="Yang T."/>
            <person name="Ammiraju J.S.S."/>
            <person name="Engler F."/>
            <person name="Soderlund C."/>
            <person name="Wing R.A."/>
            <person name="Palmer L.E."/>
            <person name="de la Bastide M."/>
            <person name="Spiegel L."/>
            <person name="Nascimento L."/>
            <person name="Zutavern T."/>
            <person name="O'Shaughnessy A."/>
            <person name="Dike S."/>
            <person name="Dedhia N."/>
            <person name="Preston R."/>
            <person name="Balija V."/>
            <person name="McCombie W.R."/>
            <person name="Chow T."/>
            <person name="Chen H."/>
            <person name="Chung M."/>
            <person name="Chen C."/>
            <person name="Shaw J."/>
            <person name="Wu H."/>
            <person name="Hsiao K."/>
            <person name="Chao Y."/>
            <person name="Chu M."/>
            <person name="Cheng C."/>
            <person name="Hour A."/>
            <person name="Lee P."/>
            <person name="Lin S."/>
            <person name="Lin Y."/>
            <person name="Liou J."/>
            <person name="Liu S."/>
            <person name="Hsing Y."/>
            <person name="Raghuvanshi S."/>
            <person name="Mohanty A."/>
            <person name="Bharti A.K."/>
            <person name="Gaur A."/>
            <person name="Gupta V."/>
            <person name="Kumar D."/>
            <person name="Ravi V."/>
            <person name="Vij S."/>
            <person name="Kapur A."/>
            <person name="Khurana P."/>
            <person name="Khurana P."/>
            <person name="Khurana J.P."/>
            <person name="Tyagi A.K."/>
            <person name="Gaikwad K."/>
            <person name="Singh A."/>
            <person name="Dalal V."/>
            <person name="Srivastava S."/>
            <person name="Dixit A."/>
            <person name="Pal A.K."/>
            <person name="Ghazi I.A."/>
            <person name="Yadav M."/>
            <person name="Pandit A."/>
            <person name="Bhargava A."/>
            <person name="Sureshbabu K."/>
            <person name="Batra K."/>
            <person name="Sharma T.R."/>
            <person name="Mohapatra T."/>
            <person name="Singh N.K."/>
            <person name="Messing J."/>
            <person name="Nelson A.B."/>
            <person name="Fuks G."/>
            <person name="Kavchok S."/>
            <person name="Keizer G."/>
            <person name="Linton E."/>
            <person name="Llaca V."/>
            <person name="Song R."/>
            <person name="Tanyolac B."/>
            <person name="Young S."/>
            <person name="Ho-Il K."/>
            <person name="Hahn J.H."/>
            <person name="Sangsakoo G."/>
            <person name="Vanavichit A."/>
            <person name="de Mattos Luiz.A.T."/>
            <person name="Zimmer P.D."/>
            <person name="Malone G."/>
            <person name="Dellagostin O."/>
            <person name="de Oliveira A.C."/>
            <person name="Bevan M."/>
            <person name="Bancroft I."/>
            <person name="Minx P."/>
            <person name="Cordum H."/>
            <person name="Wilson R."/>
            <person name="Cheng Z."/>
            <person name="Jin W."/>
            <person name="Jiang J."/>
            <person name="Leong S.A."/>
            <person name="Iwama H."/>
            <person name="Gojobori T."/>
            <person name="Itoh T."/>
            <person name="Niimura Y."/>
            <person name="Fujii Y."/>
            <person name="Habara T."/>
            <person name="Sakai H."/>
            <person name="Sato Y."/>
            <person name="Wilson G."/>
            <person name="Kumar K."/>
            <person name="McCouch S."/>
            <person name="Juretic N."/>
            <person name="Hoen D."/>
            <person name="Wright S."/>
            <person name="Bruskiewich R."/>
            <person name="Bureau T."/>
            <person name="Miyao A."/>
            <person name="Hirochika H."/>
            <person name="Nishikawa T."/>
            <person name="Kadowaki K."/>
            <person name="Sugiura M."/>
            <person name="Burr B."/>
            <person name="Sasaki T."/>
        </authorList>
    </citation>
    <scope>NUCLEOTIDE SEQUENCE [LARGE SCALE GENOMIC DNA]</scope>
    <source>
        <strain evidence="2">cv. Nipponbare</strain>
    </source>
</reference>